<dbReference type="SMART" id="SM00151">
    <property type="entry name" value="SWIB"/>
    <property type="match status" value="1"/>
</dbReference>
<evidence type="ECO:0000259" key="1">
    <source>
        <dbReference type="PROSITE" id="PS51925"/>
    </source>
</evidence>
<accession>A0A173DZA5</accession>
<dbReference type="RefSeq" id="WP_021828936.1">
    <property type="nucleotide sequence ID" value="NZ_CP015840.1"/>
</dbReference>
<dbReference type="OrthoDB" id="680184at2"/>
<evidence type="ECO:0000313" key="3">
    <source>
        <dbReference type="Proteomes" id="UP000019147"/>
    </source>
</evidence>
<dbReference type="PANTHER" id="PTHR13844">
    <property type="entry name" value="SWI/SNF-RELATED MATRIX-ASSOCIATED ACTIN-DEPENDENT REGULATOR OF CHROMATIN SUBFAMILY D"/>
    <property type="match status" value="1"/>
</dbReference>
<dbReference type="STRING" id="1143323.M787_002760"/>
<dbReference type="EMBL" id="CP015840">
    <property type="protein sequence ID" value="ANG66233.1"/>
    <property type="molecule type" value="Genomic_DNA"/>
</dbReference>
<sequence>MSEKNKNSAFMNPVNISSELAVIVGKGPMPRTEIVKKVWEYIKKHNLQDPKNKRNILPDSNLAKVFGSSSTMDMFQMTKALSKHITK</sequence>
<dbReference type="eggNOG" id="COG5531">
    <property type="taxonomic scope" value="Bacteria"/>
</dbReference>
<dbReference type="Pfam" id="PF02201">
    <property type="entry name" value="SWIB"/>
    <property type="match status" value="1"/>
</dbReference>
<dbReference type="CDD" id="cd10567">
    <property type="entry name" value="SWIB-MDM2_like"/>
    <property type="match status" value="1"/>
</dbReference>
<dbReference type="InterPro" id="IPR036885">
    <property type="entry name" value="SWIB_MDM2_dom_sf"/>
</dbReference>
<dbReference type="KEGG" id="cgz:M787_002760"/>
<dbReference type="PROSITE" id="PS51925">
    <property type="entry name" value="SWIB_MDM2"/>
    <property type="match status" value="1"/>
</dbReference>
<dbReference type="GeneID" id="81478225"/>
<dbReference type="Gene3D" id="1.10.245.10">
    <property type="entry name" value="SWIB/MDM2 domain"/>
    <property type="match status" value="1"/>
</dbReference>
<dbReference type="SUPFAM" id="SSF47592">
    <property type="entry name" value="SWIB/MDM2 domain"/>
    <property type="match status" value="1"/>
</dbReference>
<feature type="domain" description="DM2" evidence="1">
    <location>
        <begin position="9"/>
        <end position="87"/>
    </location>
</feature>
<evidence type="ECO:0000313" key="2">
    <source>
        <dbReference type="EMBL" id="ANG66233.1"/>
    </source>
</evidence>
<organism evidence="2 3">
    <name type="scientific">Chlamydia gallinacea 08-1274/3</name>
    <dbReference type="NCBI Taxonomy" id="1143323"/>
    <lineage>
        <taxon>Bacteria</taxon>
        <taxon>Pseudomonadati</taxon>
        <taxon>Chlamydiota</taxon>
        <taxon>Chlamydiia</taxon>
        <taxon>Chlamydiales</taxon>
        <taxon>Chlamydiaceae</taxon>
        <taxon>Chlamydia/Chlamydophila group</taxon>
        <taxon>Chlamydia</taxon>
    </lineage>
</organism>
<proteinExistence type="predicted"/>
<name>A0A173DZA5_9CHLA</name>
<protein>
    <recommendedName>
        <fullName evidence="1">DM2 domain-containing protein</fullName>
    </recommendedName>
</protein>
<gene>
    <name evidence="2" type="ORF">M787_002760</name>
</gene>
<dbReference type="Proteomes" id="UP000019147">
    <property type="component" value="Chromosome"/>
</dbReference>
<reference evidence="2 3" key="1">
    <citation type="journal article" date="2014" name="Syst. Appl. Microbiol.">
        <title>Evidence for the existence of two new members of the family Chlamydiaceae and proposal of Chlamydia avium sp. nov. and Chlamydia gallinacea sp. nov.</title>
        <authorList>
            <person name="Sachse K."/>
            <person name="Laroucau K."/>
            <person name="Riege K."/>
            <person name="Wehner S."/>
            <person name="Dilcher M."/>
            <person name="Creasy H.H."/>
            <person name="Weidmann M."/>
            <person name="Myers G."/>
            <person name="Vorimore F."/>
            <person name="Vicari N."/>
            <person name="Magnino S."/>
            <person name="Liebler-Tenorio E."/>
            <person name="Ruettger A."/>
            <person name="Bavoil P.M."/>
            <person name="Hufert F.T."/>
            <person name="Rossello-Mora R."/>
            <person name="Marz M."/>
        </authorList>
    </citation>
    <scope>NUCLEOTIDE SEQUENCE [LARGE SCALE GENOMIC DNA]</scope>
    <source>
        <strain evidence="2 3">08-1274/3</strain>
    </source>
</reference>
<dbReference type="AlphaFoldDB" id="A0A173DZA5"/>
<dbReference type="InterPro" id="IPR019835">
    <property type="entry name" value="SWIB_domain"/>
</dbReference>
<dbReference type="InterPro" id="IPR003121">
    <property type="entry name" value="SWIB_MDM2_domain"/>
</dbReference>